<feature type="domain" description="DHHA1" evidence="2">
    <location>
        <begin position="252"/>
        <end position="333"/>
    </location>
</feature>
<dbReference type="PANTHER" id="PTHR47618:SF1">
    <property type="entry name" value="BIFUNCTIONAL OLIGORIBONUCLEASE AND PAP PHOSPHATASE NRNA"/>
    <property type="match status" value="1"/>
</dbReference>
<dbReference type="SUPFAM" id="SSF64182">
    <property type="entry name" value="DHH phosphoesterases"/>
    <property type="match status" value="1"/>
</dbReference>
<accession>A0A6L5XII4</accession>
<dbReference type="InterPro" id="IPR051319">
    <property type="entry name" value="Oligoribo/pAp-PDE_c-di-AMP_PDE"/>
</dbReference>
<dbReference type="Pfam" id="PF01368">
    <property type="entry name" value="DHH"/>
    <property type="match status" value="1"/>
</dbReference>
<evidence type="ECO:0000259" key="1">
    <source>
        <dbReference type="Pfam" id="PF01368"/>
    </source>
</evidence>
<dbReference type="GO" id="GO:0003676">
    <property type="term" value="F:nucleic acid binding"/>
    <property type="evidence" value="ECO:0007669"/>
    <property type="project" value="InterPro"/>
</dbReference>
<dbReference type="RefSeq" id="WP_154508835.1">
    <property type="nucleotide sequence ID" value="NZ_VUMH01000002.1"/>
</dbReference>
<keyword evidence="4" id="KW-1185">Reference proteome</keyword>
<dbReference type="AlphaFoldDB" id="A0A6L5XII4"/>
<dbReference type="PANTHER" id="PTHR47618">
    <property type="entry name" value="BIFUNCTIONAL OLIGORIBONUCLEASE AND PAP PHOSPHATASE NRNA"/>
    <property type="match status" value="1"/>
</dbReference>
<gene>
    <name evidence="3" type="ORF">FYJ44_02475</name>
</gene>
<feature type="domain" description="DDH" evidence="1">
    <location>
        <begin position="27"/>
        <end position="170"/>
    </location>
</feature>
<dbReference type="InterPro" id="IPR038763">
    <property type="entry name" value="DHH_sf"/>
</dbReference>
<dbReference type="Gene3D" id="3.90.1640.10">
    <property type="entry name" value="inorganic pyrophosphatase (n-terminal core)"/>
    <property type="match status" value="1"/>
</dbReference>
<sequence length="343" mass="36758">MPQTELIPAHFRDGACRMAAALRDVDRVLVSGHVNPDGDAVGSLAAAGHILRSLGKEFILYSSTGLPQYLQFFPLPGTVHTSLEHLPFTPRCALLLDCGEPHRLGRELAQRLPGLTSLNIDHHLGGDGMGSLANWVDPEAAATAQLMAYVALAAGLPLKNELACAVALGIITDTGGLCHGNTSANIFSLCARLVEDGCDLTGLRERLENTWSMGRMRLWGRLMERARLERNGEVAFCPVLLEDLRQCRALKEDLEGFVEQLRRLGGVRVAALLREDAPQLCKFSLRSYGDTDVRATAAALGGGGHLNAAGGTLRLRSEQAAEVLLAAINAQLAKEDGLSGETR</sequence>
<comment type="caution">
    <text evidence="3">The sequence shown here is derived from an EMBL/GenBank/DDBJ whole genome shotgun (WGS) entry which is preliminary data.</text>
</comment>
<dbReference type="Proteomes" id="UP000477488">
    <property type="component" value="Unassembled WGS sequence"/>
</dbReference>
<dbReference type="InterPro" id="IPR001667">
    <property type="entry name" value="DDH_dom"/>
</dbReference>
<organism evidence="3 4">
    <name type="scientific">Desulfovibrio porci</name>
    <dbReference type="NCBI Taxonomy" id="2605782"/>
    <lineage>
        <taxon>Bacteria</taxon>
        <taxon>Pseudomonadati</taxon>
        <taxon>Thermodesulfobacteriota</taxon>
        <taxon>Desulfovibrionia</taxon>
        <taxon>Desulfovibrionales</taxon>
        <taxon>Desulfovibrionaceae</taxon>
        <taxon>Desulfovibrio</taxon>
    </lineage>
</organism>
<dbReference type="InterPro" id="IPR003156">
    <property type="entry name" value="DHHA1_dom"/>
</dbReference>
<dbReference type="Pfam" id="PF02272">
    <property type="entry name" value="DHHA1"/>
    <property type="match status" value="1"/>
</dbReference>
<name>A0A6L5XII4_9BACT</name>
<evidence type="ECO:0000259" key="2">
    <source>
        <dbReference type="Pfam" id="PF02272"/>
    </source>
</evidence>
<protein>
    <submittedName>
        <fullName evidence="3">Bifunctional oligoribonuclease/PAP phosphatase NrnA</fullName>
    </submittedName>
</protein>
<evidence type="ECO:0000313" key="4">
    <source>
        <dbReference type="Proteomes" id="UP000477488"/>
    </source>
</evidence>
<reference evidence="3 4" key="1">
    <citation type="submission" date="2019-09" db="EMBL/GenBank/DDBJ databases">
        <title>In-depth cultivation of the pig gut microbiome towards novel bacterial diversity and tailored functional studies.</title>
        <authorList>
            <person name="Wylensek D."/>
            <person name="Hitch T.C.A."/>
            <person name="Clavel T."/>
        </authorList>
    </citation>
    <scope>NUCLEOTIDE SEQUENCE [LARGE SCALE GENOMIC DNA]</scope>
    <source>
        <strain evidence="3 4">PG-178-WT-4</strain>
    </source>
</reference>
<dbReference type="EMBL" id="VUMH01000002">
    <property type="protein sequence ID" value="MSS26927.1"/>
    <property type="molecule type" value="Genomic_DNA"/>
</dbReference>
<proteinExistence type="predicted"/>
<evidence type="ECO:0000313" key="3">
    <source>
        <dbReference type="EMBL" id="MSS26927.1"/>
    </source>
</evidence>
<dbReference type="Gene3D" id="3.10.310.30">
    <property type="match status" value="1"/>
</dbReference>